<reference evidence="8 9" key="1">
    <citation type="submission" date="2013-08" db="EMBL/GenBank/DDBJ databases">
        <authorList>
            <person name="Durkin A.S."/>
            <person name="Haft D.R."/>
            <person name="McCorrison J."/>
            <person name="Torralba M."/>
            <person name="Gillis M."/>
            <person name="Haft D.H."/>
            <person name="Methe B."/>
            <person name="Sutton G."/>
            <person name="Nelson K.E."/>
        </authorList>
    </citation>
    <scope>NUCLEOTIDE SEQUENCE [LARGE SCALE GENOMIC DNA]</scope>
    <source>
        <strain evidence="8 9">F0068</strain>
    </source>
</reference>
<dbReference type="Proteomes" id="UP000016600">
    <property type="component" value="Unassembled WGS sequence"/>
</dbReference>
<accession>U2MJK8</accession>
<dbReference type="GO" id="GO:0009279">
    <property type="term" value="C:cell outer membrane"/>
    <property type="evidence" value="ECO:0007669"/>
    <property type="project" value="UniProtKB-SubCell"/>
</dbReference>
<keyword evidence="3" id="KW-0732">Signal</keyword>
<dbReference type="PATRIC" id="fig|1081904.3.peg.1843"/>
<evidence type="ECO:0000256" key="7">
    <source>
        <dbReference type="ARBA" id="ARBA00023288"/>
    </source>
</evidence>
<proteinExistence type="inferred from homology"/>
<comment type="subcellular location">
    <subcellularLocation>
        <location evidence="1">Cell outer membrane</location>
    </subcellularLocation>
</comment>
<evidence type="ECO:0000256" key="1">
    <source>
        <dbReference type="ARBA" id="ARBA00004442"/>
    </source>
</evidence>
<evidence type="ECO:0000256" key="5">
    <source>
        <dbReference type="ARBA" id="ARBA00023139"/>
    </source>
</evidence>
<evidence type="ECO:0000256" key="6">
    <source>
        <dbReference type="ARBA" id="ARBA00023237"/>
    </source>
</evidence>
<dbReference type="RefSeq" id="WP_021584436.1">
    <property type="nucleotide sequence ID" value="NZ_AWET01000042.1"/>
</dbReference>
<gene>
    <name evidence="8" type="ORF">HMPREF1218_1756</name>
</gene>
<evidence type="ECO:0000313" key="9">
    <source>
        <dbReference type="Proteomes" id="UP000016600"/>
    </source>
</evidence>
<protein>
    <submittedName>
        <fullName evidence="8">Fimbrillin-A associated anchor protein Mfa1 and Mfa2</fullName>
    </submittedName>
</protein>
<dbReference type="PROSITE" id="PS51257">
    <property type="entry name" value="PROKAR_LIPOPROTEIN"/>
    <property type="match status" value="1"/>
</dbReference>
<dbReference type="EMBL" id="AWET01000042">
    <property type="protein sequence ID" value="ERJ99443.1"/>
    <property type="molecule type" value="Genomic_DNA"/>
</dbReference>
<dbReference type="AlphaFoldDB" id="U2MJK8"/>
<comment type="caution">
    <text evidence="8">The sequence shown here is derived from an EMBL/GenBank/DDBJ whole genome shotgun (WGS) entry which is preliminary data.</text>
</comment>
<keyword evidence="7" id="KW-0449">Lipoprotein</keyword>
<dbReference type="Pfam" id="PF08842">
    <property type="entry name" value="Mfa2"/>
    <property type="match status" value="1"/>
</dbReference>
<organism evidence="8 9">
    <name type="scientific">Hoylesella pleuritidis F0068</name>
    <dbReference type="NCBI Taxonomy" id="1081904"/>
    <lineage>
        <taxon>Bacteria</taxon>
        <taxon>Pseudomonadati</taxon>
        <taxon>Bacteroidota</taxon>
        <taxon>Bacteroidia</taxon>
        <taxon>Bacteroidales</taxon>
        <taxon>Prevotellaceae</taxon>
        <taxon>Hoylesella</taxon>
    </lineage>
</organism>
<dbReference type="InterPro" id="IPR014941">
    <property type="entry name" value="FimB/Mfa2/Mfa3"/>
</dbReference>
<sequence length="298" mass="32903">MMKRNILWVFVVVLVSVILAACEKANWDDGGQKPVQGDEVRVVFNVKRFEQIPFNDGINVTKANVSVDNICTHIHLAVFNNGGKVKTISQKAGDEHFGTITADLPKGTYKIVLVAHSCKGTATITSTEKISFPDNKLTDTFYYCSNVTVGNDTEYNIELKRAVSMFRLITEDAIPERVAAIRFYYTGGSSSLNAVTGFGCVKSRQTEVRTIDAASVNKSGKFEIYTFPHEETDKLKITVTALDAAGNTIKEQIFSKVPVKRNVITQYTGRFFDGSGASSSSSFVLTANDVWAQNDFRY</sequence>
<name>U2MJK8_9BACT</name>
<evidence type="ECO:0000313" key="8">
    <source>
        <dbReference type="EMBL" id="ERJ99443.1"/>
    </source>
</evidence>
<keyword evidence="9" id="KW-1185">Reference proteome</keyword>
<keyword evidence="4" id="KW-0472">Membrane</keyword>
<evidence type="ECO:0000256" key="2">
    <source>
        <dbReference type="ARBA" id="ARBA00007248"/>
    </source>
</evidence>
<evidence type="ECO:0000256" key="3">
    <source>
        <dbReference type="ARBA" id="ARBA00022729"/>
    </source>
</evidence>
<keyword evidence="6" id="KW-0998">Cell outer membrane</keyword>
<comment type="similarity">
    <text evidence="2">Belongs to the bacteroidetes fimbrillin superfamily. FimB/Mfa2 family.</text>
</comment>
<keyword evidence="5" id="KW-0564">Palmitate</keyword>
<evidence type="ECO:0000256" key="4">
    <source>
        <dbReference type="ARBA" id="ARBA00023136"/>
    </source>
</evidence>